<dbReference type="RefSeq" id="WP_150639104.1">
    <property type="nucleotide sequence ID" value="NZ_CABVHP010000010.1"/>
</dbReference>
<evidence type="ECO:0000313" key="3">
    <source>
        <dbReference type="Proteomes" id="UP000326557"/>
    </source>
</evidence>
<dbReference type="NCBIfam" id="TIGR03696">
    <property type="entry name" value="Rhs_assc_core"/>
    <property type="match status" value="1"/>
</dbReference>
<dbReference type="EMBL" id="CABVHP010000010">
    <property type="protein sequence ID" value="VVO13043.1"/>
    <property type="molecule type" value="Genomic_DNA"/>
</dbReference>
<feature type="region of interest" description="Disordered" evidence="1">
    <location>
        <begin position="148"/>
        <end position="169"/>
    </location>
</feature>
<gene>
    <name evidence="2" type="ORF">PS704_03604</name>
</gene>
<dbReference type="AlphaFoldDB" id="A0A5E7D6S9"/>
<dbReference type="Gene3D" id="2.180.10.10">
    <property type="entry name" value="RHS repeat-associated core"/>
    <property type="match status" value="1"/>
</dbReference>
<evidence type="ECO:0000256" key="1">
    <source>
        <dbReference type="SAM" id="MobiDB-lite"/>
    </source>
</evidence>
<protein>
    <recommendedName>
        <fullName evidence="4">RHS repeat-associated core domain-containing protein</fullName>
    </recommendedName>
</protein>
<name>A0A5E7D6S9_PSEFL</name>
<dbReference type="SUPFAM" id="SSF56399">
    <property type="entry name" value="ADP-ribosylation"/>
    <property type="match status" value="1"/>
</dbReference>
<organism evidence="2 3">
    <name type="scientific">Pseudomonas fluorescens</name>
    <dbReference type="NCBI Taxonomy" id="294"/>
    <lineage>
        <taxon>Bacteria</taxon>
        <taxon>Pseudomonadati</taxon>
        <taxon>Pseudomonadota</taxon>
        <taxon>Gammaproteobacteria</taxon>
        <taxon>Pseudomonadales</taxon>
        <taxon>Pseudomonadaceae</taxon>
        <taxon>Pseudomonas</taxon>
    </lineage>
</organism>
<accession>A0A5E7D6S9</accession>
<proteinExistence type="predicted"/>
<evidence type="ECO:0008006" key="4">
    <source>
        <dbReference type="Google" id="ProtNLM"/>
    </source>
</evidence>
<feature type="compositionally biased region" description="Pro residues" evidence="1">
    <location>
        <begin position="205"/>
        <end position="216"/>
    </location>
</feature>
<sequence>MPTHSRKTTLLATDQHHSVLNALDADRSHAIAYSPYGYRPRENGLLSLLGFNGELPDPLTGHYHLGKGYRQFNPALMRFNSPDSWSPFGAGGVNSYGYCGGDPIDCVDPSGHASQFFLAIRNFLRSLRRPSTVEPILSSPRAETTLQISAGNPSLPSPAQGMRPGNRNPLANPEVNTPIAATHTSTSRVSVKTDEGVDRASFPPSYFPRPDSPPPIYRSNSLTRTPNTPREMPPSYEHAARDPHFDVRVITVRGSGFLKSAYLSAVIRKGAR</sequence>
<evidence type="ECO:0000313" key="2">
    <source>
        <dbReference type="EMBL" id="VVO13043.1"/>
    </source>
</evidence>
<dbReference type="OrthoDB" id="6043530at2"/>
<dbReference type="Proteomes" id="UP000326557">
    <property type="component" value="Unassembled WGS sequence"/>
</dbReference>
<feature type="region of interest" description="Disordered" evidence="1">
    <location>
        <begin position="183"/>
        <end position="238"/>
    </location>
</feature>
<reference evidence="2 3" key="1">
    <citation type="submission" date="2019-09" db="EMBL/GenBank/DDBJ databases">
        <authorList>
            <person name="Chandra G."/>
            <person name="Truman W A."/>
        </authorList>
    </citation>
    <scope>NUCLEOTIDE SEQUENCE [LARGE SCALE GENOMIC DNA]</scope>
    <source>
        <strain evidence="2">PS704</strain>
    </source>
</reference>
<dbReference type="InterPro" id="IPR022385">
    <property type="entry name" value="Rhs_assc_core"/>
</dbReference>